<reference evidence="3 4" key="1">
    <citation type="submission" date="2017-09" db="EMBL/GenBank/DDBJ databases">
        <title>Depth-based differentiation of microbial function through sediment-hosted aquifers and enrichment of novel symbionts in the deep terrestrial subsurface.</title>
        <authorList>
            <person name="Probst A.J."/>
            <person name="Ladd B."/>
            <person name="Jarett J.K."/>
            <person name="Geller-Mcgrath D.E."/>
            <person name="Sieber C.M."/>
            <person name="Emerson J.B."/>
            <person name="Anantharaman K."/>
            <person name="Thomas B.C."/>
            <person name="Malmstrom R."/>
            <person name="Stieglmeier M."/>
            <person name="Klingl A."/>
            <person name="Woyke T."/>
            <person name="Ryan C.M."/>
            <person name="Banfield J.F."/>
        </authorList>
    </citation>
    <scope>NUCLEOTIDE SEQUENCE [LARGE SCALE GENOMIC DNA]</scope>
    <source>
        <strain evidence="3">CG11_big_fil_rev_8_21_14_0_20_35_14</strain>
    </source>
</reference>
<evidence type="ECO:0000313" key="3">
    <source>
        <dbReference type="EMBL" id="PIQ73002.1"/>
    </source>
</evidence>
<comment type="caution">
    <text evidence="3">The sequence shown here is derived from an EMBL/GenBank/DDBJ whole genome shotgun (WGS) entry which is preliminary data.</text>
</comment>
<name>A0A2H0KP26_9BACT</name>
<organism evidence="3 4">
    <name type="scientific">Candidatus Roizmanbacteria bacterium CG11_big_fil_rev_8_21_14_0_20_35_14</name>
    <dbReference type="NCBI Taxonomy" id="1974855"/>
    <lineage>
        <taxon>Bacteria</taxon>
        <taxon>Candidatus Roizmaniibacteriota</taxon>
    </lineage>
</organism>
<dbReference type="Proteomes" id="UP000229570">
    <property type="component" value="Unassembled WGS sequence"/>
</dbReference>
<keyword evidence="2" id="KW-0472">Membrane</keyword>
<dbReference type="EMBL" id="PCVL01000001">
    <property type="protein sequence ID" value="PIQ73002.1"/>
    <property type="molecule type" value="Genomic_DNA"/>
</dbReference>
<keyword evidence="1" id="KW-0378">Hydrolase</keyword>
<dbReference type="InterPro" id="IPR023365">
    <property type="entry name" value="Sortase_dom-sf"/>
</dbReference>
<feature type="transmembrane region" description="Helical" evidence="2">
    <location>
        <begin position="20"/>
        <end position="46"/>
    </location>
</feature>
<dbReference type="SUPFAM" id="SSF63817">
    <property type="entry name" value="Sortase"/>
    <property type="match status" value="1"/>
</dbReference>
<sequence>MSVHVYVKKDNSPKKKAINYFSYFSLIVGVLLLFWSFYPILSFEIYSRLFLKKNLKTPVPNLDSPASLSEASTILGVFNIFSNNLRDYTKASLWFPSVSQTGSMSTLSVKEYTLSIPRLNIKDAKVVVGGEDLSKSLIHYLPRSLPGEYGNVAIFGHSTLRQLYSPKDYKSIFTYLSSLETGDVIRVKIGDLKYEYQVYDMFVVDPDEISVLEQQKNGSFLTLITCVPPGTYLKRLVIKAKLRLL</sequence>
<dbReference type="InterPro" id="IPR005754">
    <property type="entry name" value="Sortase"/>
</dbReference>
<evidence type="ECO:0008006" key="5">
    <source>
        <dbReference type="Google" id="ProtNLM"/>
    </source>
</evidence>
<keyword evidence="2" id="KW-1133">Transmembrane helix</keyword>
<dbReference type="GO" id="GO:0016787">
    <property type="term" value="F:hydrolase activity"/>
    <property type="evidence" value="ECO:0007669"/>
    <property type="project" value="UniProtKB-KW"/>
</dbReference>
<protein>
    <recommendedName>
        <fullName evidence="5">Sortase</fullName>
    </recommendedName>
</protein>
<evidence type="ECO:0000256" key="1">
    <source>
        <dbReference type="ARBA" id="ARBA00022801"/>
    </source>
</evidence>
<gene>
    <name evidence="3" type="ORF">COV86_00050</name>
</gene>
<dbReference type="AlphaFoldDB" id="A0A2H0KP26"/>
<proteinExistence type="predicted"/>
<dbReference type="Gene3D" id="2.40.260.10">
    <property type="entry name" value="Sortase"/>
    <property type="match status" value="1"/>
</dbReference>
<evidence type="ECO:0000256" key="2">
    <source>
        <dbReference type="SAM" id="Phobius"/>
    </source>
</evidence>
<evidence type="ECO:0000313" key="4">
    <source>
        <dbReference type="Proteomes" id="UP000229570"/>
    </source>
</evidence>
<keyword evidence="2" id="KW-0812">Transmembrane</keyword>
<dbReference type="NCBIfam" id="TIGR01076">
    <property type="entry name" value="sortase_fam"/>
    <property type="match status" value="1"/>
</dbReference>
<accession>A0A2H0KP26</accession>
<dbReference type="Pfam" id="PF04203">
    <property type="entry name" value="Sortase"/>
    <property type="match status" value="1"/>
</dbReference>